<evidence type="ECO:0000259" key="10">
    <source>
        <dbReference type="PROSITE" id="PS50157"/>
    </source>
</evidence>
<dbReference type="GO" id="GO:0000978">
    <property type="term" value="F:RNA polymerase II cis-regulatory region sequence-specific DNA binding"/>
    <property type="evidence" value="ECO:0007669"/>
    <property type="project" value="TreeGrafter"/>
</dbReference>
<evidence type="ECO:0000256" key="4">
    <source>
        <dbReference type="ARBA" id="ARBA00022771"/>
    </source>
</evidence>
<evidence type="ECO:0000256" key="2">
    <source>
        <dbReference type="ARBA" id="ARBA00022723"/>
    </source>
</evidence>
<dbReference type="InterPro" id="IPR036236">
    <property type="entry name" value="Znf_C2H2_sf"/>
</dbReference>
<evidence type="ECO:0000256" key="7">
    <source>
        <dbReference type="ARBA" id="ARBA00023242"/>
    </source>
</evidence>
<dbReference type="Gene3D" id="3.30.160.60">
    <property type="entry name" value="Classic Zinc Finger"/>
    <property type="match status" value="1"/>
</dbReference>
<dbReference type="PROSITE" id="PS50157">
    <property type="entry name" value="ZINC_FINGER_C2H2_2"/>
    <property type="match status" value="2"/>
</dbReference>
<feature type="compositionally biased region" description="Low complexity" evidence="9">
    <location>
        <begin position="158"/>
        <end position="169"/>
    </location>
</feature>
<evidence type="ECO:0000256" key="3">
    <source>
        <dbReference type="ARBA" id="ARBA00022737"/>
    </source>
</evidence>
<keyword evidence="6" id="KW-0238">DNA-binding</keyword>
<dbReference type="SMART" id="SM00355">
    <property type="entry name" value="ZnF_C2H2"/>
    <property type="match status" value="2"/>
</dbReference>
<feature type="domain" description="C2H2-type" evidence="10">
    <location>
        <begin position="275"/>
        <end position="297"/>
    </location>
</feature>
<evidence type="ECO:0000313" key="12">
    <source>
        <dbReference type="Proteomes" id="UP000694388"/>
    </source>
</evidence>
<keyword evidence="5" id="KW-0862">Zinc</keyword>
<name>A0A8C4WUX2_EPTBU</name>
<comment type="subcellular location">
    <subcellularLocation>
        <location evidence="1">Nucleus</location>
    </subcellularLocation>
</comment>
<protein>
    <recommendedName>
        <fullName evidence="10">C2H2-type domain-containing protein</fullName>
    </recommendedName>
</protein>
<evidence type="ECO:0000256" key="1">
    <source>
        <dbReference type="ARBA" id="ARBA00004123"/>
    </source>
</evidence>
<dbReference type="InterPro" id="IPR013087">
    <property type="entry name" value="Znf_C2H2_type"/>
</dbReference>
<dbReference type="GO" id="GO:0008270">
    <property type="term" value="F:zinc ion binding"/>
    <property type="evidence" value="ECO:0007669"/>
    <property type="project" value="UniProtKB-KW"/>
</dbReference>
<keyword evidence="2" id="KW-0479">Metal-binding</keyword>
<keyword evidence="4 8" id="KW-0863">Zinc-finger</keyword>
<dbReference type="SUPFAM" id="SSF57667">
    <property type="entry name" value="beta-beta-alpha zinc fingers"/>
    <property type="match status" value="1"/>
</dbReference>
<dbReference type="AlphaFoldDB" id="A0A8C4WUX2"/>
<keyword evidence="3" id="KW-0677">Repeat</keyword>
<feature type="domain" description="C2H2-type" evidence="10">
    <location>
        <begin position="306"/>
        <end position="329"/>
    </location>
</feature>
<sequence>MAELGTFPTWLQAQGLRAEIARAVVTVLGIESHRTLRACAETASVRDELFSLAREKLPFAMYAELRSFIELRWEPRSLCSADSALVDVLYAMLNTMSRELTSCAQKLVSLRTIPPSTESDIDGLLEDPHNGIGIQVVDIYSLCPPGGTGNSEPGVVIPPVNVSSNRTSSTPPPSSVKDVALERQKRRHSSNEKPLGDISRKTNEEERPSVDTDYSETDEVDQVDERSFQHDVPHAYQTTLNRVHVKEEPFDYSFEEASSADHFSVERTLKREDWFSCTKCSQSFHTEVTLKRHMARHRQGSRVKAHQCSQCPYASSIKSNLYRHMTVHTVVPTAVPGHQELMPHLY</sequence>
<evidence type="ECO:0000256" key="9">
    <source>
        <dbReference type="SAM" id="MobiDB-lite"/>
    </source>
</evidence>
<dbReference type="PANTHER" id="PTHR24404">
    <property type="entry name" value="ZINC FINGER PROTEIN"/>
    <property type="match status" value="1"/>
</dbReference>
<evidence type="ECO:0000256" key="8">
    <source>
        <dbReference type="PROSITE-ProRule" id="PRU00042"/>
    </source>
</evidence>
<evidence type="ECO:0000256" key="6">
    <source>
        <dbReference type="ARBA" id="ARBA00023125"/>
    </source>
</evidence>
<evidence type="ECO:0000256" key="5">
    <source>
        <dbReference type="ARBA" id="ARBA00022833"/>
    </source>
</evidence>
<dbReference type="Ensembl" id="ENSEBUT00000012797.1">
    <property type="protein sequence ID" value="ENSEBUP00000012222.1"/>
    <property type="gene ID" value="ENSEBUG00000007789.1"/>
</dbReference>
<dbReference type="Proteomes" id="UP000694388">
    <property type="component" value="Unplaced"/>
</dbReference>
<keyword evidence="7" id="KW-0539">Nucleus</keyword>
<accession>A0A8C4WUX2</accession>
<dbReference type="Ensembl" id="ENSEBUT00000012778.1">
    <property type="protein sequence ID" value="ENSEBUP00000012202.1"/>
    <property type="gene ID" value="ENSEBUG00000007789.1"/>
</dbReference>
<dbReference type="GO" id="GO:0006357">
    <property type="term" value="P:regulation of transcription by RNA polymerase II"/>
    <property type="evidence" value="ECO:0007669"/>
    <property type="project" value="TreeGrafter"/>
</dbReference>
<keyword evidence="12" id="KW-1185">Reference proteome</keyword>
<dbReference type="GO" id="GO:0005634">
    <property type="term" value="C:nucleus"/>
    <property type="evidence" value="ECO:0007669"/>
    <property type="project" value="UniProtKB-SubCell"/>
</dbReference>
<proteinExistence type="predicted"/>
<dbReference type="GO" id="GO:0003700">
    <property type="term" value="F:DNA-binding transcription factor activity"/>
    <property type="evidence" value="ECO:0007669"/>
    <property type="project" value="TreeGrafter"/>
</dbReference>
<dbReference type="PANTHER" id="PTHR24404:SF111">
    <property type="entry name" value="GASTRULA ZINC FINGER PROTEIN XLCGF49.1-LIKE-RELATED"/>
    <property type="match status" value="1"/>
</dbReference>
<feature type="region of interest" description="Disordered" evidence="9">
    <location>
        <begin position="150"/>
        <end position="221"/>
    </location>
</feature>
<organism evidence="11 12">
    <name type="scientific">Eptatretus burgeri</name>
    <name type="common">Inshore hagfish</name>
    <dbReference type="NCBI Taxonomy" id="7764"/>
    <lineage>
        <taxon>Eukaryota</taxon>
        <taxon>Metazoa</taxon>
        <taxon>Chordata</taxon>
        <taxon>Craniata</taxon>
        <taxon>Vertebrata</taxon>
        <taxon>Cyclostomata</taxon>
        <taxon>Myxini</taxon>
        <taxon>Myxiniformes</taxon>
        <taxon>Myxinidae</taxon>
        <taxon>Eptatretinae</taxon>
        <taxon>Eptatretus</taxon>
    </lineage>
</organism>
<dbReference type="PROSITE" id="PS00028">
    <property type="entry name" value="ZINC_FINGER_C2H2_1"/>
    <property type="match status" value="1"/>
</dbReference>
<feature type="compositionally biased region" description="Basic and acidic residues" evidence="9">
    <location>
        <begin position="179"/>
        <end position="210"/>
    </location>
</feature>
<dbReference type="InterPro" id="IPR050589">
    <property type="entry name" value="Ikaros_C2H2-ZF"/>
</dbReference>
<dbReference type="GeneTree" id="ENSGT00930000152944"/>
<evidence type="ECO:0000313" key="11">
    <source>
        <dbReference type="Ensembl" id="ENSEBUP00000012222.1"/>
    </source>
</evidence>
<dbReference type="FunFam" id="3.30.160.60:FF:000446">
    <property type="entry name" value="Zinc finger protein"/>
    <property type="match status" value="1"/>
</dbReference>
<dbReference type="Pfam" id="PF00096">
    <property type="entry name" value="zf-C2H2"/>
    <property type="match status" value="1"/>
</dbReference>
<reference evidence="11" key="1">
    <citation type="submission" date="2025-05" db="UniProtKB">
        <authorList>
            <consortium name="Ensembl"/>
        </authorList>
    </citation>
    <scope>IDENTIFICATION</scope>
</reference>